<dbReference type="SUPFAM" id="SSF48295">
    <property type="entry name" value="TrpR-like"/>
    <property type="match status" value="1"/>
</dbReference>
<organism evidence="5 6">
    <name type="scientific">Bacteroides faecichinchillae</name>
    <dbReference type="NCBI Taxonomy" id="871325"/>
    <lineage>
        <taxon>Bacteria</taxon>
        <taxon>Pseudomonadati</taxon>
        <taxon>Bacteroidota</taxon>
        <taxon>Bacteroidia</taxon>
        <taxon>Bacteroidales</taxon>
        <taxon>Bacteroidaceae</taxon>
        <taxon>Bacteroides</taxon>
    </lineage>
</organism>
<dbReference type="Pfam" id="PF01527">
    <property type="entry name" value="HTH_Tnp_1"/>
    <property type="match status" value="1"/>
</dbReference>
<sequence>FFMKYSFEEKLNVVSEITCGKTLESICRERHLDKHQVRGWLARYRAYGEEGLLKSTKGYHFTSAEKERIILEHIKDGVTLQQLSLRYDVNRNTILLWLRKVRSGGSLYDVKQRGRPPKAPMAKPKKRDPQTELEKLQAENLRLRAENALLKKVKALVEEQKARARLNGQKPSTN</sequence>
<proteinExistence type="inferred from homology"/>
<keyword evidence="2" id="KW-0175">Coiled coil</keyword>
<dbReference type="GO" id="GO:0043565">
    <property type="term" value="F:sequence-specific DNA binding"/>
    <property type="evidence" value="ECO:0007669"/>
    <property type="project" value="InterPro"/>
</dbReference>
<dbReference type="Pfam" id="PF13518">
    <property type="entry name" value="HTH_28"/>
    <property type="match status" value="1"/>
</dbReference>
<protein>
    <submittedName>
        <fullName evidence="5">Transposase</fullName>
    </submittedName>
</protein>
<feature type="domain" description="Insertion element IS150 protein InsJ-like helix-turn-helix" evidence="4">
    <location>
        <begin position="9"/>
        <end position="55"/>
    </location>
</feature>
<evidence type="ECO:0000313" key="6">
    <source>
        <dbReference type="Proteomes" id="UP000184436"/>
    </source>
</evidence>
<accession>A0A1M5GU98</accession>
<dbReference type="GO" id="GO:0006313">
    <property type="term" value="P:DNA transposition"/>
    <property type="evidence" value="ECO:0007669"/>
    <property type="project" value="InterPro"/>
</dbReference>
<dbReference type="InterPro" id="IPR055247">
    <property type="entry name" value="InsJ-like_HTH"/>
</dbReference>
<dbReference type="InterPro" id="IPR036388">
    <property type="entry name" value="WH-like_DNA-bd_sf"/>
</dbReference>
<evidence type="ECO:0000256" key="2">
    <source>
        <dbReference type="SAM" id="Coils"/>
    </source>
</evidence>
<dbReference type="SUPFAM" id="SSF46689">
    <property type="entry name" value="Homeodomain-like"/>
    <property type="match status" value="1"/>
</dbReference>
<keyword evidence="6" id="KW-1185">Reference proteome</keyword>
<reference evidence="5 6" key="1">
    <citation type="submission" date="2016-11" db="EMBL/GenBank/DDBJ databases">
        <authorList>
            <person name="Jaros S."/>
            <person name="Januszkiewicz K."/>
            <person name="Wedrychowicz H."/>
        </authorList>
    </citation>
    <scope>NUCLEOTIDE SEQUENCE [LARGE SCALE GENOMIC DNA]</scope>
    <source>
        <strain evidence="5 6">DSM 26883</strain>
    </source>
</reference>
<dbReference type="Proteomes" id="UP000184436">
    <property type="component" value="Unassembled WGS sequence"/>
</dbReference>
<dbReference type="GO" id="GO:0004803">
    <property type="term" value="F:transposase activity"/>
    <property type="evidence" value="ECO:0007669"/>
    <property type="project" value="InterPro"/>
</dbReference>
<feature type="non-terminal residue" evidence="5">
    <location>
        <position position="1"/>
    </location>
</feature>
<name>A0A1M5GU98_9BACE</name>
<comment type="similarity">
    <text evidence="1">Belongs to the IS150/IS1296 orfA family.</text>
</comment>
<dbReference type="AlphaFoldDB" id="A0A1M5GU98"/>
<evidence type="ECO:0000313" key="5">
    <source>
        <dbReference type="EMBL" id="SHG07258.1"/>
    </source>
</evidence>
<evidence type="ECO:0000256" key="1">
    <source>
        <dbReference type="ARBA" id="ARBA00038232"/>
    </source>
</evidence>
<dbReference type="EMBL" id="FQVD01000086">
    <property type="protein sequence ID" value="SHG07258.1"/>
    <property type="molecule type" value="Genomic_DNA"/>
</dbReference>
<evidence type="ECO:0000256" key="3">
    <source>
        <dbReference type="SAM" id="MobiDB-lite"/>
    </source>
</evidence>
<dbReference type="STRING" id="871325.SAMN05444349_1862"/>
<dbReference type="Gene3D" id="1.10.10.10">
    <property type="entry name" value="Winged helix-like DNA-binding domain superfamily/Winged helix DNA-binding domain"/>
    <property type="match status" value="1"/>
</dbReference>
<dbReference type="InterPro" id="IPR010921">
    <property type="entry name" value="Trp_repressor/repl_initiator"/>
</dbReference>
<evidence type="ECO:0000259" key="4">
    <source>
        <dbReference type="Pfam" id="PF13518"/>
    </source>
</evidence>
<feature type="region of interest" description="Disordered" evidence="3">
    <location>
        <begin position="108"/>
        <end position="132"/>
    </location>
</feature>
<dbReference type="InterPro" id="IPR002514">
    <property type="entry name" value="Transposase_8"/>
</dbReference>
<dbReference type="InterPro" id="IPR009057">
    <property type="entry name" value="Homeodomain-like_sf"/>
</dbReference>
<dbReference type="RefSeq" id="WP_317044948.1">
    <property type="nucleotide sequence ID" value="NZ_FQVD01000086.1"/>
</dbReference>
<gene>
    <name evidence="5" type="ORF">SAMN05444349_1862</name>
</gene>
<dbReference type="PANTHER" id="PTHR33795">
    <property type="entry name" value="INSERTION ELEMENT IS150 PROTEIN INSJ"/>
    <property type="match status" value="1"/>
</dbReference>
<feature type="coiled-coil region" evidence="2">
    <location>
        <begin position="133"/>
        <end position="163"/>
    </location>
</feature>
<dbReference type="InterPro" id="IPR052057">
    <property type="entry name" value="IS150/IS1296_orfA-like"/>
</dbReference>
<dbReference type="PANTHER" id="PTHR33795:SF1">
    <property type="entry name" value="INSERTION ELEMENT IS150 PROTEIN INSJ"/>
    <property type="match status" value="1"/>
</dbReference>